<evidence type="ECO:0000256" key="17">
    <source>
        <dbReference type="RuleBase" id="RU000456"/>
    </source>
</evidence>
<reference evidence="23 24" key="2">
    <citation type="journal article" date="2013" name="Genome Announc.">
        <title>Genome Sequence of Growth-Improving Paenibacillus mucilaginosus Strain KNP414.</title>
        <authorList>
            <person name="Lu J.J."/>
            <person name="Wang J.F."/>
            <person name="Hu X.F."/>
        </authorList>
    </citation>
    <scope>NUCLEOTIDE SEQUENCE [LARGE SCALE GENOMIC DNA]</scope>
    <source>
        <strain evidence="23 24">KNP414</strain>
    </source>
</reference>
<dbReference type="GO" id="GO:0005507">
    <property type="term" value="F:copper ion binding"/>
    <property type="evidence" value="ECO:0007669"/>
    <property type="project" value="InterPro"/>
</dbReference>
<keyword evidence="8" id="KW-1278">Translocase</keyword>
<dbReference type="GO" id="GO:0005886">
    <property type="term" value="C:plasma membrane"/>
    <property type="evidence" value="ECO:0007669"/>
    <property type="project" value="UniProtKB-SubCell"/>
</dbReference>
<evidence type="ECO:0000313" key="24">
    <source>
        <dbReference type="Proteomes" id="UP000006620"/>
    </source>
</evidence>
<keyword evidence="5 17" id="KW-0679">Respiratory chain</keyword>
<dbReference type="CDD" id="cd04213">
    <property type="entry name" value="CuRO_CcO_Caa3_II"/>
    <property type="match status" value="1"/>
</dbReference>
<evidence type="ECO:0000256" key="18">
    <source>
        <dbReference type="RuleBase" id="RU004024"/>
    </source>
</evidence>
<dbReference type="Gene3D" id="2.60.40.420">
    <property type="entry name" value="Cupredoxins - blue copper proteins"/>
    <property type="match status" value="1"/>
</dbReference>
<comment type="subcellular location">
    <subcellularLocation>
        <location evidence="17">Cell membrane</location>
        <topology evidence="17">Multi-pass membrane protein</topology>
    </subcellularLocation>
    <subcellularLocation>
        <location evidence="1">Membrane</location>
        <topology evidence="1">Multi-pass membrane protein</topology>
    </subcellularLocation>
</comment>
<dbReference type="NCBIfam" id="TIGR02866">
    <property type="entry name" value="CoxB"/>
    <property type="match status" value="1"/>
</dbReference>
<dbReference type="PANTHER" id="PTHR22888">
    <property type="entry name" value="CYTOCHROME C OXIDASE, SUBUNIT II"/>
    <property type="match status" value="1"/>
</dbReference>
<dbReference type="RefSeq" id="WP_013914279.1">
    <property type="nucleotide sequence ID" value="NC_015690.1"/>
</dbReference>
<dbReference type="PATRIC" id="fig|1036673.3.peg.440"/>
<dbReference type="InterPro" id="IPR036257">
    <property type="entry name" value="Cyt_c_oxidase_su2_TM_sf"/>
</dbReference>
<dbReference type="InterPro" id="IPR009056">
    <property type="entry name" value="Cyt_c-like_dom"/>
</dbReference>
<evidence type="ECO:0000256" key="6">
    <source>
        <dbReference type="ARBA" id="ARBA00022692"/>
    </source>
</evidence>
<dbReference type="InterPro" id="IPR014222">
    <property type="entry name" value="Cyt_c_oxidase_su2"/>
</dbReference>
<dbReference type="Pfam" id="PF00116">
    <property type="entry name" value="COX2"/>
    <property type="match status" value="1"/>
</dbReference>
<evidence type="ECO:0000256" key="1">
    <source>
        <dbReference type="ARBA" id="ARBA00004141"/>
    </source>
</evidence>
<protein>
    <recommendedName>
        <fullName evidence="18">Cytochrome c oxidase subunit 2</fullName>
        <ecNumber evidence="18">7.1.1.9</ecNumber>
    </recommendedName>
</protein>
<evidence type="ECO:0000256" key="7">
    <source>
        <dbReference type="ARBA" id="ARBA00022723"/>
    </source>
</evidence>
<evidence type="ECO:0000256" key="13">
    <source>
        <dbReference type="ARBA" id="ARBA00023136"/>
    </source>
</evidence>
<dbReference type="PROSITE" id="PS51257">
    <property type="entry name" value="PROKAR_LIPOPROTEIN"/>
    <property type="match status" value="1"/>
</dbReference>
<evidence type="ECO:0000259" key="21">
    <source>
        <dbReference type="PROSITE" id="PS50999"/>
    </source>
</evidence>
<dbReference type="Pfam" id="PF00034">
    <property type="entry name" value="Cytochrom_C"/>
    <property type="match status" value="1"/>
</dbReference>
<dbReference type="AlphaFoldDB" id="F8FPX1"/>
<evidence type="ECO:0000256" key="2">
    <source>
        <dbReference type="ARBA" id="ARBA00007866"/>
    </source>
</evidence>
<proteinExistence type="inferred from homology"/>
<dbReference type="SUPFAM" id="SSF46626">
    <property type="entry name" value="Cytochrome c"/>
    <property type="match status" value="1"/>
</dbReference>
<dbReference type="InterPro" id="IPR001505">
    <property type="entry name" value="Copper_CuA"/>
</dbReference>
<dbReference type="InterPro" id="IPR034236">
    <property type="entry name" value="CuRO_CcO_Caa3_II"/>
</dbReference>
<evidence type="ECO:0000259" key="20">
    <source>
        <dbReference type="PROSITE" id="PS50857"/>
    </source>
</evidence>
<evidence type="ECO:0000313" key="23">
    <source>
        <dbReference type="EMBL" id="AEI39113.1"/>
    </source>
</evidence>
<dbReference type="PRINTS" id="PR01166">
    <property type="entry name" value="CYCOXIDASEII"/>
</dbReference>
<keyword evidence="3 17" id="KW-0813">Transport</keyword>
<dbReference type="KEGG" id="pms:KNP414_00488"/>
<feature type="domain" description="Cytochrome c" evidence="22">
    <location>
        <begin position="246"/>
        <end position="345"/>
    </location>
</feature>
<dbReference type="PANTHER" id="PTHR22888:SF10">
    <property type="entry name" value="CYTOCHROME C OXIDASE SUBUNIT 2"/>
    <property type="match status" value="1"/>
</dbReference>
<dbReference type="HOGENOM" id="CLU_036876_1_1_9"/>
<keyword evidence="13 19" id="KW-0472">Membrane</keyword>
<dbReference type="PROSITE" id="PS50999">
    <property type="entry name" value="COX2_TM"/>
    <property type="match status" value="1"/>
</dbReference>
<dbReference type="Proteomes" id="UP000006620">
    <property type="component" value="Chromosome"/>
</dbReference>
<name>F8FPX1_PAEMK</name>
<keyword evidence="4 16" id="KW-0349">Heme</keyword>
<reference evidence="24" key="1">
    <citation type="submission" date="2011-06" db="EMBL/GenBank/DDBJ databases">
        <title>Complete genome sequence of Paenibacillus mucilaginosus KNP414.</title>
        <authorList>
            <person name="Wang J."/>
            <person name="Hu S."/>
            <person name="Hu X."/>
            <person name="Zhang B."/>
            <person name="Dong D."/>
            <person name="Zhang S."/>
            <person name="Zhao K."/>
            <person name="Wu D."/>
        </authorList>
    </citation>
    <scope>NUCLEOTIDE SEQUENCE [LARGE SCALE GENOMIC DNA]</scope>
    <source>
        <strain evidence="24">KNP414</strain>
    </source>
</reference>
<comment type="similarity">
    <text evidence="2 17">Belongs to the cytochrome c oxidase subunit 2 family.</text>
</comment>
<evidence type="ECO:0000256" key="14">
    <source>
        <dbReference type="ARBA" id="ARBA00024688"/>
    </source>
</evidence>
<dbReference type="SUPFAM" id="SSF81464">
    <property type="entry name" value="Cytochrome c oxidase subunit II-like, transmembrane region"/>
    <property type="match status" value="1"/>
</dbReference>
<keyword evidence="12 18" id="KW-0186">Copper</keyword>
<keyword evidence="10 19" id="KW-1133">Transmembrane helix</keyword>
<dbReference type="PROSITE" id="PS51007">
    <property type="entry name" value="CYTC"/>
    <property type="match status" value="1"/>
</dbReference>
<dbReference type="Gene3D" id="1.10.287.90">
    <property type="match status" value="1"/>
</dbReference>
<feature type="transmembrane region" description="Helical" evidence="19">
    <location>
        <begin position="90"/>
        <end position="108"/>
    </location>
</feature>
<comment type="function">
    <text evidence="14 18">Subunits I and II form the functional core of the enzyme complex. Electrons originating in cytochrome c are transferred via heme a and Cu(A) to the binuclear center formed by heme a3 and Cu(B).</text>
</comment>
<dbReference type="InterPro" id="IPR008972">
    <property type="entry name" value="Cupredoxin"/>
</dbReference>
<evidence type="ECO:0000256" key="15">
    <source>
        <dbReference type="ARBA" id="ARBA00047816"/>
    </source>
</evidence>
<dbReference type="GO" id="GO:0016491">
    <property type="term" value="F:oxidoreductase activity"/>
    <property type="evidence" value="ECO:0007669"/>
    <property type="project" value="InterPro"/>
</dbReference>
<evidence type="ECO:0000256" key="16">
    <source>
        <dbReference type="PROSITE-ProRule" id="PRU00433"/>
    </source>
</evidence>
<evidence type="ECO:0000256" key="11">
    <source>
        <dbReference type="ARBA" id="ARBA00023004"/>
    </source>
</evidence>
<dbReference type="GO" id="GO:0004129">
    <property type="term" value="F:cytochrome-c oxidase activity"/>
    <property type="evidence" value="ECO:0007669"/>
    <property type="project" value="UniProtKB-EC"/>
</dbReference>
<dbReference type="PROSITE" id="PS00078">
    <property type="entry name" value="COX2"/>
    <property type="match status" value="1"/>
</dbReference>
<keyword evidence="7 16" id="KW-0479">Metal-binding</keyword>
<comment type="cofactor">
    <cofactor evidence="18">
        <name>Cu cation</name>
        <dbReference type="ChEBI" id="CHEBI:23378"/>
    </cofactor>
    <text evidence="18">Binds a copper A center.</text>
</comment>
<evidence type="ECO:0000256" key="5">
    <source>
        <dbReference type="ARBA" id="ARBA00022660"/>
    </source>
</evidence>
<dbReference type="Pfam" id="PF02790">
    <property type="entry name" value="COX2_TM"/>
    <property type="match status" value="1"/>
</dbReference>
<dbReference type="InterPro" id="IPR011759">
    <property type="entry name" value="Cyt_c_oxidase_su2_TM_dom"/>
</dbReference>
<dbReference type="EC" id="7.1.1.9" evidence="18"/>
<evidence type="ECO:0000256" key="3">
    <source>
        <dbReference type="ARBA" id="ARBA00022448"/>
    </source>
</evidence>
<dbReference type="GO" id="GO:0042773">
    <property type="term" value="P:ATP synthesis coupled electron transport"/>
    <property type="evidence" value="ECO:0007669"/>
    <property type="project" value="TreeGrafter"/>
</dbReference>
<organism evidence="23 24">
    <name type="scientific">Paenibacillus mucilaginosus (strain KNP414)</name>
    <dbReference type="NCBI Taxonomy" id="1036673"/>
    <lineage>
        <taxon>Bacteria</taxon>
        <taxon>Bacillati</taxon>
        <taxon>Bacillota</taxon>
        <taxon>Bacilli</taxon>
        <taxon>Bacillales</taxon>
        <taxon>Paenibacillaceae</taxon>
        <taxon>Paenibacillus</taxon>
    </lineage>
</organism>
<evidence type="ECO:0000259" key="22">
    <source>
        <dbReference type="PROSITE" id="PS51007"/>
    </source>
</evidence>
<keyword evidence="9 17" id="KW-0249">Electron transport</keyword>
<evidence type="ECO:0000256" key="10">
    <source>
        <dbReference type="ARBA" id="ARBA00022989"/>
    </source>
</evidence>
<dbReference type="SUPFAM" id="SSF49503">
    <property type="entry name" value="Cupredoxins"/>
    <property type="match status" value="1"/>
</dbReference>
<evidence type="ECO:0000256" key="9">
    <source>
        <dbReference type="ARBA" id="ARBA00022982"/>
    </source>
</evidence>
<dbReference type="InterPro" id="IPR045187">
    <property type="entry name" value="CcO_II"/>
</dbReference>
<keyword evidence="11 16" id="KW-0408">Iron</keyword>
<dbReference type="GO" id="GO:0020037">
    <property type="term" value="F:heme binding"/>
    <property type="evidence" value="ECO:0007669"/>
    <property type="project" value="InterPro"/>
</dbReference>
<comment type="catalytic activity">
    <reaction evidence="15 18">
        <text>4 Fe(II)-[cytochrome c] + O2 + 8 H(+)(in) = 4 Fe(III)-[cytochrome c] + 2 H2O + 4 H(+)(out)</text>
        <dbReference type="Rhea" id="RHEA:11436"/>
        <dbReference type="Rhea" id="RHEA-COMP:10350"/>
        <dbReference type="Rhea" id="RHEA-COMP:14399"/>
        <dbReference type="ChEBI" id="CHEBI:15377"/>
        <dbReference type="ChEBI" id="CHEBI:15378"/>
        <dbReference type="ChEBI" id="CHEBI:15379"/>
        <dbReference type="ChEBI" id="CHEBI:29033"/>
        <dbReference type="ChEBI" id="CHEBI:29034"/>
        <dbReference type="EC" id="7.1.1.9"/>
    </reaction>
</comment>
<keyword evidence="6 17" id="KW-0812">Transmembrane</keyword>
<dbReference type="InterPro" id="IPR002429">
    <property type="entry name" value="CcO_II-like_C"/>
</dbReference>
<evidence type="ECO:0000256" key="12">
    <source>
        <dbReference type="ARBA" id="ARBA00023008"/>
    </source>
</evidence>
<feature type="transmembrane region" description="Helical" evidence="19">
    <location>
        <begin position="49"/>
        <end position="69"/>
    </location>
</feature>
<evidence type="ECO:0000256" key="19">
    <source>
        <dbReference type="SAM" id="Phobius"/>
    </source>
</evidence>
<accession>F8FPX1</accession>
<sequence length="347" mass="38634">MIRWQNLWRFIPLFGLMMLLLTGCGDETISALRPRGPVARDQLFLMKLSFGIMLLVVVVVFVIYLYVLVRFRKKKGDKDIIPKQVEGSHTLEIIWTVVPIILLLILAVPTVKYTFQLLEDHRDNKDALPVKVTAHAFWWQFEYPTLGISTAQDLVIPTGKKIAFELTASDVKHSFWVPSLGGKMDTNPGLTNVYYLQADEIDTFKGKCAELCGASHSLMDFKVKSLDAAAFDQWVADMKTPSTVPADAKAGETLFKDNCLSCHAVNAQGLGAGPNLNGFASRELVAGILPHNEQSLRDWIKDPQSIKPGAKMPAFGENPLEPIPGSKPLQEQQINDIIKYLNTLTVK</sequence>
<feature type="domain" description="Cytochrome oxidase subunit II copper A binding" evidence="20">
    <location>
        <begin position="125"/>
        <end position="237"/>
    </location>
</feature>
<evidence type="ECO:0000256" key="8">
    <source>
        <dbReference type="ARBA" id="ARBA00022967"/>
    </source>
</evidence>
<evidence type="ECO:0000256" key="4">
    <source>
        <dbReference type="ARBA" id="ARBA00022617"/>
    </source>
</evidence>
<gene>
    <name evidence="23" type="ordered locus">KNP414_00488</name>
</gene>
<dbReference type="PROSITE" id="PS50857">
    <property type="entry name" value="COX2_CUA"/>
    <property type="match status" value="1"/>
</dbReference>
<dbReference type="InterPro" id="IPR036909">
    <property type="entry name" value="Cyt_c-like_dom_sf"/>
</dbReference>
<feature type="domain" description="Cytochrome oxidase subunit II transmembrane region profile" evidence="21">
    <location>
        <begin position="23"/>
        <end position="121"/>
    </location>
</feature>
<dbReference type="EMBL" id="CP002869">
    <property type="protein sequence ID" value="AEI39113.1"/>
    <property type="molecule type" value="Genomic_DNA"/>
</dbReference>